<keyword evidence="3" id="KW-1185">Reference proteome</keyword>
<dbReference type="GeneID" id="24107111"/>
<reference evidence="3" key="1">
    <citation type="journal article" date="2013" name="Genome Announc.">
        <title>Draft genome sequence of the basidiomycetous yeast-like fungus Pseudozyma hubeiensis SY62, which produces an abundant amount of the biosurfactant mannosylerythritol lipids.</title>
        <authorList>
            <person name="Konishi M."/>
            <person name="Hatada Y."/>
            <person name="Horiuchi J."/>
        </authorList>
    </citation>
    <scope>NUCLEOTIDE SEQUENCE [LARGE SCALE GENOMIC DNA]</scope>
    <source>
        <strain evidence="3">SY62</strain>
    </source>
</reference>
<dbReference type="HOGENOM" id="CLU_077738_1_0_1"/>
<dbReference type="InterPro" id="IPR029016">
    <property type="entry name" value="GAF-like_dom_sf"/>
</dbReference>
<dbReference type="OrthoDB" id="15735at2759"/>
<feature type="compositionally biased region" description="Basic and acidic residues" evidence="1">
    <location>
        <begin position="246"/>
        <end position="269"/>
    </location>
</feature>
<dbReference type="PANTHER" id="PTHR21021:SF15">
    <property type="entry name" value="FREE METHIONINE-R-SULFOXIDE REDUCTASE"/>
    <property type="match status" value="1"/>
</dbReference>
<dbReference type="EMBL" id="DF238783">
    <property type="protein sequence ID" value="GAC94245.1"/>
    <property type="molecule type" value="Genomic_DNA"/>
</dbReference>
<dbReference type="Proteomes" id="UP000014071">
    <property type="component" value="Unassembled WGS sequence"/>
</dbReference>
<protein>
    <recommendedName>
        <fullName evidence="4">GAF domain-containing protein</fullName>
    </recommendedName>
</protein>
<gene>
    <name evidence="2" type="ORF">PHSY_001816</name>
</gene>
<evidence type="ECO:0008006" key="4">
    <source>
        <dbReference type="Google" id="ProtNLM"/>
    </source>
</evidence>
<accession>R9P831</accession>
<evidence type="ECO:0000313" key="2">
    <source>
        <dbReference type="EMBL" id="GAC94245.1"/>
    </source>
</evidence>
<sequence>MQRGLRFAVLLHLPRSPFCRLSNRDPEQKKRQPPSSKFLTSVAVVSIDAYLQDGSVSHFLVFRICWRPGKPSLTIYHTLSTLTDSADAAALPTYVVTKADFYDHLESSLLSLIDPCTDWLSSLSNAASLIFNSMNRFPVWTEKRVNWAGFYLLSPLLPSEILSPKQRRNPTLLLGPFNGLPACQLIHSVPGKGVCADASALLPPRVVRVQNTEEYPGHIACDSLSKSEIVVPLVINRAKLNRVHQKALDEQSPRDGKAAQGDDRSWAGRGDGEEVIVGVLDIDCESLDGFDAEDEERLQRIANLIVERSAW</sequence>
<feature type="region of interest" description="Disordered" evidence="1">
    <location>
        <begin position="245"/>
        <end position="269"/>
    </location>
</feature>
<evidence type="ECO:0000256" key="1">
    <source>
        <dbReference type="SAM" id="MobiDB-lite"/>
    </source>
</evidence>
<dbReference type="RefSeq" id="XP_012187832.1">
    <property type="nucleotide sequence ID" value="XM_012332442.1"/>
</dbReference>
<dbReference type="SUPFAM" id="SSF55781">
    <property type="entry name" value="GAF domain-like"/>
    <property type="match status" value="1"/>
</dbReference>
<dbReference type="AlphaFoldDB" id="R9P831"/>
<name>R9P831_PSEHS</name>
<dbReference type="InterPro" id="IPR051330">
    <property type="entry name" value="Phosphatase_reg/MetRdx"/>
</dbReference>
<dbReference type="PANTHER" id="PTHR21021">
    <property type="entry name" value="GAF/PUTATIVE CYTOSKELETAL PROTEIN"/>
    <property type="match status" value="1"/>
</dbReference>
<dbReference type="GO" id="GO:0033745">
    <property type="term" value="F:L-methionine-(R)-S-oxide reductase activity"/>
    <property type="evidence" value="ECO:0007669"/>
    <property type="project" value="TreeGrafter"/>
</dbReference>
<dbReference type="GO" id="GO:0005829">
    <property type="term" value="C:cytosol"/>
    <property type="evidence" value="ECO:0007669"/>
    <property type="project" value="TreeGrafter"/>
</dbReference>
<evidence type="ECO:0000313" key="3">
    <source>
        <dbReference type="Proteomes" id="UP000014071"/>
    </source>
</evidence>
<dbReference type="eggNOG" id="ENOG502RXXR">
    <property type="taxonomic scope" value="Eukaryota"/>
</dbReference>
<proteinExistence type="predicted"/>
<organism evidence="2 3">
    <name type="scientific">Pseudozyma hubeiensis (strain SY62)</name>
    <name type="common">Yeast</name>
    <dbReference type="NCBI Taxonomy" id="1305764"/>
    <lineage>
        <taxon>Eukaryota</taxon>
        <taxon>Fungi</taxon>
        <taxon>Dikarya</taxon>
        <taxon>Basidiomycota</taxon>
        <taxon>Ustilaginomycotina</taxon>
        <taxon>Ustilaginomycetes</taxon>
        <taxon>Ustilaginales</taxon>
        <taxon>Ustilaginaceae</taxon>
        <taxon>Pseudozyma</taxon>
    </lineage>
</organism>
<dbReference type="Gene3D" id="3.30.450.40">
    <property type="match status" value="2"/>
</dbReference>